<name>A0A1G2RJ92_9BACT</name>
<evidence type="ECO:0000256" key="9">
    <source>
        <dbReference type="ARBA" id="ARBA00022984"/>
    </source>
</evidence>
<feature type="transmembrane region" description="Helical" evidence="21">
    <location>
        <begin position="54"/>
        <end position="77"/>
    </location>
</feature>
<evidence type="ECO:0000256" key="16">
    <source>
        <dbReference type="ARBA" id="ARBA00038053"/>
    </source>
</evidence>
<evidence type="ECO:0000256" key="1">
    <source>
        <dbReference type="ARBA" id="ARBA00004651"/>
    </source>
</evidence>
<comment type="similarity">
    <text evidence="16">Belongs to the SEDS family. FtsW subfamily.</text>
</comment>
<evidence type="ECO:0000256" key="5">
    <source>
        <dbReference type="ARBA" id="ARBA00022676"/>
    </source>
</evidence>
<dbReference type="Proteomes" id="UP000176917">
    <property type="component" value="Unassembled WGS sequence"/>
</dbReference>
<dbReference type="AlphaFoldDB" id="A0A1G2RJ92"/>
<dbReference type="PROSITE" id="PS00428">
    <property type="entry name" value="FTSW_RODA_SPOVE"/>
    <property type="match status" value="1"/>
</dbReference>
<keyword evidence="4 22" id="KW-0132">Cell division</keyword>
<comment type="subcellular location">
    <subcellularLocation>
        <location evidence="1">Cell membrane</location>
        <topology evidence="1">Multi-pass membrane protein</topology>
    </subcellularLocation>
</comment>
<keyword evidence="8" id="KW-0133">Cell shape</keyword>
<sequence length="376" mass="40964">MERGKKYLFKPEGSSKPERPDLWLLGSASALVVFGVLILASVSSSFSLERTGTAFYYLNHQLLFGLLPGLLLGFIAYRIPLERIRKGSLLFLLFTIVLLIMVFLPVIGEEVKGAYRWIFVGSFSFQPSELLKLSSILYLAAFLAARREKEKTGPTFLPFVAVMGVMSLLLILQPDVSTLGIIALVGLLLYFLSGTPLWHFLLMLGGGIAALLVLVRLAPYRLSRLTTFLDPELDPLGKGYQIKQALIGIGSGGLTGVGLGLSFQKFGVLPEPISDSIFAVFAEETGFLGALFLILLFLLFAWRSFVVAGRLNDIFLKLTALGITLWITLQALINMGAMTGIFPLTGIPLPFISYGGSALLVELLGLGILLNISRRA</sequence>
<evidence type="ECO:0000256" key="8">
    <source>
        <dbReference type="ARBA" id="ARBA00022960"/>
    </source>
</evidence>
<evidence type="ECO:0000256" key="12">
    <source>
        <dbReference type="ARBA" id="ARBA00023306"/>
    </source>
</evidence>
<evidence type="ECO:0000256" key="10">
    <source>
        <dbReference type="ARBA" id="ARBA00022989"/>
    </source>
</evidence>
<evidence type="ECO:0000256" key="17">
    <source>
        <dbReference type="ARBA" id="ARBA00041185"/>
    </source>
</evidence>
<comment type="caution">
    <text evidence="22">The sequence shown here is derived from an EMBL/GenBank/DDBJ whole genome shotgun (WGS) entry which is preliminary data.</text>
</comment>
<feature type="transmembrane region" description="Helical" evidence="21">
    <location>
        <begin position="353"/>
        <end position="372"/>
    </location>
</feature>
<keyword evidence="13" id="KW-0961">Cell wall biogenesis/degradation</keyword>
<accession>A0A1G2RJ92</accession>
<comment type="catalytic activity">
    <reaction evidence="20">
        <text>[GlcNAc-(1-&gt;4)-Mur2Ac(oyl-L-Ala-gamma-D-Glu-L-Lys-D-Ala-D-Ala)](n)-di-trans,octa-cis-undecaprenyl diphosphate + beta-D-GlcNAc-(1-&gt;4)-Mur2Ac(oyl-L-Ala-gamma-D-Glu-L-Lys-D-Ala-D-Ala)-di-trans,octa-cis-undecaprenyl diphosphate = [GlcNAc-(1-&gt;4)-Mur2Ac(oyl-L-Ala-gamma-D-Glu-L-Lys-D-Ala-D-Ala)](n+1)-di-trans,octa-cis-undecaprenyl diphosphate + di-trans,octa-cis-undecaprenyl diphosphate + H(+)</text>
        <dbReference type="Rhea" id="RHEA:23708"/>
        <dbReference type="Rhea" id="RHEA-COMP:9602"/>
        <dbReference type="Rhea" id="RHEA-COMP:9603"/>
        <dbReference type="ChEBI" id="CHEBI:15378"/>
        <dbReference type="ChEBI" id="CHEBI:58405"/>
        <dbReference type="ChEBI" id="CHEBI:60033"/>
        <dbReference type="ChEBI" id="CHEBI:78435"/>
        <dbReference type="EC" id="2.4.99.28"/>
    </reaction>
</comment>
<protein>
    <recommendedName>
        <fullName evidence="17">Probable peptidoglycan glycosyltransferase FtsW</fullName>
        <ecNumber evidence="19">2.4.99.28</ecNumber>
    </recommendedName>
    <alternativeName>
        <fullName evidence="18">Cell division protein FtsW</fullName>
    </alternativeName>
    <alternativeName>
        <fullName evidence="15">Cell wall polymerase</fullName>
    </alternativeName>
    <alternativeName>
        <fullName evidence="14">Peptidoglycan polymerase</fullName>
    </alternativeName>
</protein>
<feature type="transmembrane region" description="Helical" evidence="21">
    <location>
        <begin position="128"/>
        <end position="145"/>
    </location>
</feature>
<evidence type="ECO:0000256" key="13">
    <source>
        <dbReference type="ARBA" id="ARBA00023316"/>
    </source>
</evidence>
<dbReference type="GO" id="GO:0015648">
    <property type="term" value="F:lipid-linked peptidoglycan transporter activity"/>
    <property type="evidence" value="ECO:0007669"/>
    <property type="project" value="TreeGrafter"/>
</dbReference>
<comment type="pathway">
    <text evidence="2">Cell wall biogenesis; peptidoglycan biosynthesis.</text>
</comment>
<evidence type="ECO:0000256" key="7">
    <source>
        <dbReference type="ARBA" id="ARBA00022692"/>
    </source>
</evidence>
<dbReference type="GO" id="GO:0071555">
    <property type="term" value="P:cell wall organization"/>
    <property type="evidence" value="ECO:0007669"/>
    <property type="project" value="UniProtKB-KW"/>
</dbReference>
<dbReference type="Pfam" id="PF01098">
    <property type="entry name" value="FTSW_RODA_SPOVE"/>
    <property type="match status" value="1"/>
</dbReference>
<dbReference type="NCBIfam" id="TIGR02614">
    <property type="entry name" value="ftsW"/>
    <property type="match status" value="1"/>
</dbReference>
<keyword evidence="6" id="KW-0808">Transferase</keyword>
<keyword evidence="5" id="KW-0328">Glycosyltransferase</keyword>
<feature type="transmembrane region" description="Helical" evidence="21">
    <location>
        <begin position="314"/>
        <end position="333"/>
    </location>
</feature>
<evidence type="ECO:0000256" key="21">
    <source>
        <dbReference type="SAM" id="Phobius"/>
    </source>
</evidence>
<keyword evidence="9" id="KW-0573">Peptidoglycan synthesis</keyword>
<dbReference type="InterPro" id="IPR018365">
    <property type="entry name" value="Cell_cycle_FtsW-rel_CS"/>
</dbReference>
<dbReference type="EC" id="2.4.99.28" evidence="19"/>
<evidence type="ECO:0000256" key="3">
    <source>
        <dbReference type="ARBA" id="ARBA00022475"/>
    </source>
</evidence>
<feature type="transmembrane region" description="Helical" evidence="21">
    <location>
        <begin position="157"/>
        <end position="190"/>
    </location>
</feature>
<evidence type="ECO:0000313" key="23">
    <source>
        <dbReference type="Proteomes" id="UP000176917"/>
    </source>
</evidence>
<dbReference type="GO" id="GO:0051301">
    <property type="term" value="P:cell division"/>
    <property type="evidence" value="ECO:0007669"/>
    <property type="project" value="UniProtKB-KW"/>
</dbReference>
<feature type="transmembrane region" description="Helical" evidence="21">
    <location>
        <begin position="276"/>
        <end position="302"/>
    </location>
</feature>
<keyword evidence="3" id="KW-1003">Cell membrane</keyword>
<evidence type="ECO:0000256" key="14">
    <source>
        <dbReference type="ARBA" id="ARBA00032370"/>
    </source>
</evidence>
<feature type="transmembrane region" description="Helical" evidence="21">
    <location>
        <begin position="89"/>
        <end position="108"/>
    </location>
</feature>
<keyword evidence="7 21" id="KW-0812">Transmembrane</keyword>
<dbReference type="GO" id="GO:0008955">
    <property type="term" value="F:peptidoglycan glycosyltransferase activity"/>
    <property type="evidence" value="ECO:0007669"/>
    <property type="project" value="UniProtKB-EC"/>
</dbReference>
<dbReference type="GO" id="GO:0005886">
    <property type="term" value="C:plasma membrane"/>
    <property type="evidence" value="ECO:0007669"/>
    <property type="project" value="UniProtKB-SubCell"/>
</dbReference>
<evidence type="ECO:0000256" key="18">
    <source>
        <dbReference type="ARBA" id="ARBA00041418"/>
    </source>
</evidence>
<keyword evidence="12" id="KW-0131">Cell cycle</keyword>
<reference evidence="22 23" key="1">
    <citation type="journal article" date="2016" name="Nat. Commun.">
        <title>Thousands of microbial genomes shed light on interconnected biogeochemical processes in an aquifer system.</title>
        <authorList>
            <person name="Anantharaman K."/>
            <person name="Brown C.T."/>
            <person name="Hug L.A."/>
            <person name="Sharon I."/>
            <person name="Castelle C.J."/>
            <person name="Probst A.J."/>
            <person name="Thomas B.C."/>
            <person name="Singh A."/>
            <person name="Wilkins M.J."/>
            <person name="Karaoz U."/>
            <person name="Brodie E.L."/>
            <person name="Williams K.H."/>
            <person name="Hubbard S.S."/>
            <person name="Banfield J.F."/>
        </authorList>
    </citation>
    <scope>NUCLEOTIDE SEQUENCE [LARGE SCALE GENOMIC DNA]</scope>
</reference>
<dbReference type="EMBL" id="MHUG01000019">
    <property type="protein sequence ID" value="OHA72914.1"/>
    <property type="molecule type" value="Genomic_DNA"/>
</dbReference>
<dbReference type="STRING" id="1802461.A3B24_03405"/>
<evidence type="ECO:0000256" key="11">
    <source>
        <dbReference type="ARBA" id="ARBA00023136"/>
    </source>
</evidence>
<feature type="transmembrane region" description="Helical" evidence="21">
    <location>
        <begin position="21"/>
        <end position="42"/>
    </location>
</feature>
<dbReference type="PANTHER" id="PTHR30474">
    <property type="entry name" value="CELL CYCLE PROTEIN"/>
    <property type="match status" value="1"/>
</dbReference>
<dbReference type="InterPro" id="IPR001182">
    <property type="entry name" value="FtsW/RodA"/>
</dbReference>
<evidence type="ECO:0000256" key="15">
    <source>
        <dbReference type="ARBA" id="ARBA00033270"/>
    </source>
</evidence>
<evidence type="ECO:0000256" key="20">
    <source>
        <dbReference type="ARBA" id="ARBA00049902"/>
    </source>
</evidence>
<dbReference type="GO" id="GO:0032153">
    <property type="term" value="C:cell division site"/>
    <property type="evidence" value="ECO:0007669"/>
    <property type="project" value="TreeGrafter"/>
</dbReference>
<keyword evidence="10 21" id="KW-1133">Transmembrane helix</keyword>
<evidence type="ECO:0000256" key="6">
    <source>
        <dbReference type="ARBA" id="ARBA00022679"/>
    </source>
</evidence>
<gene>
    <name evidence="22" type="ORF">A3B24_03405</name>
</gene>
<dbReference type="InterPro" id="IPR013437">
    <property type="entry name" value="FtsW"/>
</dbReference>
<evidence type="ECO:0000256" key="2">
    <source>
        <dbReference type="ARBA" id="ARBA00004752"/>
    </source>
</evidence>
<organism evidence="22 23">
    <name type="scientific">Candidatus Wildermuthbacteria bacterium RIFCSPLOWO2_01_FULL_48_16</name>
    <dbReference type="NCBI Taxonomy" id="1802461"/>
    <lineage>
        <taxon>Bacteria</taxon>
        <taxon>Candidatus Wildermuthiibacteriota</taxon>
    </lineage>
</organism>
<proteinExistence type="inferred from homology"/>
<evidence type="ECO:0000256" key="19">
    <source>
        <dbReference type="ARBA" id="ARBA00044770"/>
    </source>
</evidence>
<feature type="transmembrane region" description="Helical" evidence="21">
    <location>
        <begin position="196"/>
        <end position="215"/>
    </location>
</feature>
<keyword evidence="11 21" id="KW-0472">Membrane</keyword>
<evidence type="ECO:0000256" key="4">
    <source>
        <dbReference type="ARBA" id="ARBA00022618"/>
    </source>
</evidence>
<dbReference type="GO" id="GO:0009252">
    <property type="term" value="P:peptidoglycan biosynthetic process"/>
    <property type="evidence" value="ECO:0007669"/>
    <property type="project" value="UniProtKB-KW"/>
</dbReference>
<dbReference type="PANTHER" id="PTHR30474:SF2">
    <property type="entry name" value="PEPTIDOGLYCAN GLYCOSYLTRANSFERASE FTSW-RELATED"/>
    <property type="match status" value="1"/>
</dbReference>
<dbReference type="GO" id="GO:0008360">
    <property type="term" value="P:regulation of cell shape"/>
    <property type="evidence" value="ECO:0007669"/>
    <property type="project" value="UniProtKB-KW"/>
</dbReference>
<evidence type="ECO:0000313" key="22">
    <source>
        <dbReference type="EMBL" id="OHA72914.1"/>
    </source>
</evidence>